<organism evidence="1 2">
    <name type="scientific">Winogradskyella luteola</name>
    <dbReference type="NCBI Taxonomy" id="2828330"/>
    <lineage>
        <taxon>Bacteria</taxon>
        <taxon>Pseudomonadati</taxon>
        <taxon>Bacteroidota</taxon>
        <taxon>Flavobacteriia</taxon>
        <taxon>Flavobacteriales</taxon>
        <taxon>Flavobacteriaceae</taxon>
        <taxon>Winogradskyella</taxon>
    </lineage>
</organism>
<evidence type="ECO:0000313" key="2">
    <source>
        <dbReference type="Proteomes" id="UP001138894"/>
    </source>
</evidence>
<protein>
    <submittedName>
        <fullName evidence="1">Uncharacterized protein</fullName>
    </submittedName>
</protein>
<dbReference type="RefSeq" id="WP_218544929.1">
    <property type="nucleotide sequence ID" value="NZ_JAGSPD010000003.1"/>
</dbReference>
<proteinExistence type="predicted"/>
<dbReference type="AlphaFoldDB" id="A0A9X1JP54"/>
<name>A0A9X1JP54_9FLAO</name>
<dbReference type="EMBL" id="JAGSPD010000003">
    <property type="protein sequence ID" value="MBV7268374.1"/>
    <property type="molecule type" value="Genomic_DNA"/>
</dbReference>
<gene>
    <name evidence="1" type="ORF">KCG49_04095</name>
</gene>
<comment type="caution">
    <text evidence="1">The sequence shown here is derived from an EMBL/GenBank/DDBJ whole genome shotgun (WGS) entry which is preliminary data.</text>
</comment>
<accession>A0A9X1JP54</accession>
<dbReference type="Proteomes" id="UP001138894">
    <property type="component" value="Unassembled WGS sequence"/>
</dbReference>
<evidence type="ECO:0000313" key="1">
    <source>
        <dbReference type="EMBL" id="MBV7268374.1"/>
    </source>
</evidence>
<keyword evidence="2" id="KW-1185">Reference proteome</keyword>
<sequence>MSKILSKSQLQEKADKLFKDYPNAEKGYVTNDGNAFLSKNRADLHASSDEKLKVTEFENENSGVADKNNDASDTLSKADDIIEFAKTADAESAKKYLDAENEAKKPRKTVVEALKARLDELKSDA</sequence>
<reference evidence="1" key="1">
    <citation type="submission" date="2021-04" db="EMBL/GenBank/DDBJ databases">
        <authorList>
            <person name="Pira H."/>
            <person name="Risdian C."/>
            <person name="Wink J."/>
        </authorList>
    </citation>
    <scope>NUCLEOTIDE SEQUENCE</scope>
    <source>
        <strain evidence="1">WHY3</strain>
    </source>
</reference>